<proteinExistence type="predicted"/>
<sequence length="103" mass="10859">MADISIDYAQVQSVSGQLTTAVSSTLVPELTTLQNAVNGLLQSSGGLYLTSTSPALDQAYIKFNNDLNNAIQGITSFAQQFNQIAGQLQQMDSQMAASIKNGS</sequence>
<accession>A0A941ETZ2</accession>
<keyword evidence="2" id="KW-1185">Reference proteome</keyword>
<evidence type="ECO:0000313" key="1">
    <source>
        <dbReference type="EMBL" id="MBR7836362.1"/>
    </source>
</evidence>
<dbReference type="AlphaFoldDB" id="A0A941ETZ2"/>
<dbReference type="Gene3D" id="1.10.287.1060">
    <property type="entry name" value="ESAT-6-like"/>
    <property type="match status" value="1"/>
</dbReference>
<evidence type="ECO:0008006" key="3">
    <source>
        <dbReference type="Google" id="ProtNLM"/>
    </source>
</evidence>
<gene>
    <name evidence="1" type="ORF">KDL01_24000</name>
</gene>
<comment type="caution">
    <text evidence="1">The sequence shown here is derived from an EMBL/GenBank/DDBJ whole genome shotgun (WGS) entry which is preliminary data.</text>
</comment>
<dbReference type="Proteomes" id="UP000675781">
    <property type="component" value="Unassembled WGS sequence"/>
</dbReference>
<dbReference type="SUPFAM" id="SSF140453">
    <property type="entry name" value="EsxAB dimer-like"/>
    <property type="match status" value="1"/>
</dbReference>
<dbReference type="RefSeq" id="WP_212530841.1">
    <property type="nucleotide sequence ID" value="NZ_JAGSOG010000138.1"/>
</dbReference>
<dbReference type="EMBL" id="JAGSOG010000138">
    <property type="protein sequence ID" value="MBR7836362.1"/>
    <property type="molecule type" value="Genomic_DNA"/>
</dbReference>
<name>A0A941ETZ2_9ACTN</name>
<protein>
    <recommendedName>
        <fullName evidence="3">WXG100 family type VII secretion target</fullName>
    </recommendedName>
</protein>
<organism evidence="1 2">
    <name type="scientific">Actinospica durhamensis</name>
    <dbReference type="NCBI Taxonomy" id="1508375"/>
    <lineage>
        <taxon>Bacteria</taxon>
        <taxon>Bacillati</taxon>
        <taxon>Actinomycetota</taxon>
        <taxon>Actinomycetes</taxon>
        <taxon>Catenulisporales</taxon>
        <taxon>Actinospicaceae</taxon>
        <taxon>Actinospica</taxon>
    </lineage>
</organism>
<reference evidence="1" key="1">
    <citation type="submission" date="2021-04" db="EMBL/GenBank/DDBJ databases">
        <title>Genome based classification of Actinospica acidithermotolerans sp. nov., an actinobacterium isolated from an Indonesian hot spring.</title>
        <authorList>
            <person name="Kusuma A.B."/>
            <person name="Putra K.E."/>
            <person name="Nafisah S."/>
            <person name="Loh J."/>
            <person name="Nouioui I."/>
            <person name="Goodfellow M."/>
        </authorList>
    </citation>
    <scope>NUCLEOTIDE SEQUENCE</scope>
    <source>
        <strain evidence="1">CSCA 57</strain>
    </source>
</reference>
<evidence type="ECO:0000313" key="2">
    <source>
        <dbReference type="Proteomes" id="UP000675781"/>
    </source>
</evidence>
<dbReference type="InterPro" id="IPR036689">
    <property type="entry name" value="ESAT-6-like_sf"/>
</dbReference>